<keyword evidence="2" id="KW-1185">Reference proteome</keyword>
<sequence length="67" mass="6723">MSHLIDQIAVLEAETFEVVDLIPNDDLQAASTSTTSSACSTTSTCSCSTSSCCGTTSCSCASTSSCA</sequence>
<protein>
    <recommendedName>
        <fullName evidence="3">Thiazolylpeptide-type bacteriocin</fullName>
    </recommendedName>
</protein>
<evidence type="ECO:0000313" key="2">
    <source>
        <dbReference type="Proteomes" id="UP000321617"/>
    </source>
</evidence>
<gene>
    <name evidence="1" type="ORF">LX16_1095</name>
</gene>
<dbReference type="EMBL" id="VLLL01000005">
    <property type="protein sequence ID" value="TWJ15392.1"/>
    <property type="molecule type" value="Genomic_DNA"/>
</dbReference>
<evidence type="ECO:0000313" key="1">
    <source>
        <dbReference type="EMBL" id="TWJ15392.1"/>
    </source>
</evidence>
<accession>A0A562VC03</accession>
<name>A0A562VC03_9ACTN</name>
<comment type="caution">
    <text evidence="1">The sequence shown here is derived from an EMBL/GenBank/DDBJ whole genome shotgun (WGS) entry which is preliminary data.</text>
</comment>
<organism evidence="1 2">
    <name type="scientific">Stackebrandtia albiflava</name>
    <dbReference type="NCBI Taxonomy" id="406432"/>
    <lineage>
        <taxon>Bacteria</taxon>
        <taxon>Bacillati</taxon>
        <taxon>Actinomycetota</taxon>
        <taxon>Actinomycetes</taxon>
        <taxon>Glycomycetales</taxon>
        <taxon>Glycomycetaceae</taxon>
        <taxon>Stackebrandtia</taxon>
    </lineage>
</organism>
<proteinExistence type="predicted"/>
<evidence type="ECO:0008006" key="3">
    <source>
        <dbReference type="Google" id="ProtNLM"/>
    </source>
</evidence>
<dbReference type="Proteomes" id="UP000321617">
    <property type="component" value="Unassembled WGS sequence"/>
</dbReference>
<reference evidence="1 2" key="1">
    <citation type="journal article" date="2013" name="Stand. Genomic Sci.">
        <title>Genomic Encyclopedia of Type Strains, Phase I: The one thousand microbial genomes (KMG-I) project.</title>
        <authorList>
            <person name="Kyrpides N.C."/>
            <person name="Woyke T."/>
            <person name="Eisen J.A."/>
            <person name="Garrity G."/>
            <person name="Lilburn T.G."/>
            <person name="Beck B.J."/>
            <person name="Whitman W.B."/>
            <person name="Hugenholtz P."/>
            <person name="Klenk H.P."/>
        </authorList>
    </citation>
    <scope>NUCLEOTIDE SEQUENCE [LARGE SCALE GENOMIC DNA]</scope>
    <source>
        <strain evidence="1 2">DSM 45044</strain>
    </source>
</reference>
<dbReference type="AlphaFoldDB" id="A0A562VC03"/>